<dbReference type="Gene3D" id="3.30.342.10">
    <property type="entry name" value="DNA Polymerase, chain B, domain 1"/>
    <property type="match status" value="1"/>
</dbReference>
<dbReference type="SUPFAM" id="SSF53098">
    <property type="entry name" value="Ribonuclease H-like"/>
    <property type="match status" value="1"/>
</dbReference>
<dbReference type="Gene3D" id="3.40.1820.10">
    <property type="entry name" value="DnaQ-like 3'-5' exonuclease"/>
    <property type="match status" value="1"/>
</dbReference>
<keyword evidence="6" id="KW-0378">Hydrolase</keyword>
<dbReference type="GO" id="GO:0004527">
    <property type="term" value="F:exonuclease activity"/>
    <property type="evidence" value="ECO:0007669"/>
    <property type="project" value="UniProtKB-KW"/>
</dbReference>
<dbReference type="InterPro" id="IPR036397">
    <property type="entry name" value="RNaseH_sf"/>
</dbReference>
<evidence type="ECO:0000256" key="9">
    <source>
        <dbReference type="ARBA" id="ARBA00023109"/>
    </source>
</evidence>
<dbReference type="PANTHER" id="PTHR10322:SF23">
    <property type="entry name" value="DNA POLYMERASE DELTA CATALYTIC SUBUNIT"/>
    <property type="match status" value="1"/>
</dbReference>
<dbReference type="PANTHER" id="PTHR10322">
    <property type="entry name" value="DNA POLYMERASE CATALYTIC SUBUNIT"/>
    <property type="match status" value="1"/>
</dbReference>
<dbReference type="GO" id="GO:0003887">
    <property type="term" value="F:DNA-directed DNA polymerase activity"/>
    <property type="evidence" value="ECO:0007669"/>
    <property type="project" value="UniProtKB-KW"/>
</dbReference>
<dbReference type="EC" id="2.7.7.7" evidence="12"/>
<evidence type="ECO:0000313" key="15">
    <source>
        <dbReference type="EMBL" id="CAB4140848.1"/>
    </source>
</evidence>
<dbReference type="Pfam" id="PF00136">
    <property type="entry name" value="DNA_pol_B"/>
    <property type="match status" value="1"/>
</dbReference>
<gene>
    <name evidence="15" type="ORF">UFOVP395_183</name>
</gene>
<dbReference type="Gene3D" id="3.30.420.10">
    <property type="entry name" value="Ribonuclease H-like superfamily/Ribonuclease H"/>
    <property type="match status" value="1"/>
</dbReference>
<sequence>MFYTSIDRHGNFILYRGYEDNRPVKRKIQYNPTLYVPSRTPTEHRTLQGRHVASIQPGTMRDCYEFCTKHAEVEGFTIYGTQNYVHQFASDNFLDKCEWDRTAVDVTSVDIEVQSDSGFPYPNQARFPVTAITLRSTRDGVYYCWGLGDYDTSKTIVQGADIKYVKCADENELLERFLLHWTRRYPDIVTGWNSRLFDTVYLVNRLKILFGDSLADKLSPWGILKHSEIEIGGKSHSVYDIIGIQQLDYLDLFKKFGYTYGTQENYKLNTIAATVLGEKKIDYSEHSSLFNLYKEDHQKFIDYNIRDVQLVDKLEDKMGLITLAMTLAYWGLVNYSEVFGPVNMWDALIHNQLRRRGIVVPPKKSGHKERQIEGAHVKDPEPAMYRWMCSFDLNSLYPHLMMQYNMSPETILNKVYPGINVEKLLGGYEPALGAEECISATGQYFSTSIKGFIPSTVEYMYAQRSEFKKQALAHKQEKENTKDPVKIKELEKLITRADCQQMAIKILMNSLYGAMSNEHFRYFDVRIAESITVSGQLSIRWAERAINRYLNKLLKTDKDYVIAIDTDSLYINFEPLVEKMYKDAAVEDIVKILDQICVEKIEPLVASNYEALRKLMNAPQQKMVMKREVIADKGIWTGKKHYILNVHNSEGVQYAKPKLKIVGIEAVRSSTPGVCRKMIVDTLNVIMQSDEKTVQDYIAELRKQFDTYGVEDIAFPRGVSNMDKYADKRSVYVKATPINCRAALVYNHLLNQMNLASKYEPINTGEKIKFVYLKTPNTIGENVIGFPVVLPQELNVHKYVDYELQWQKAFLEPLRTILDAAGWQVEKTSTLEDFFS</sequence>
<dbReference type="PROSITE" id="PS00116">
    <property type="entry name" value="DNA_POLYMERASE_B"/>
    <property type="match status" value="1"/>
</dbReference>
<dbReference type="InterPro" id="IPR050240">
    <property type="entry name" value="DNA_pol_type-B"/>
</dbReference>
<evidence type="ECO:0000256" key="6">
    <source>
        <dbReference type="ARBA" id="ARBA00022801"/>
    </source>
</evidence>
<keyword evidence="3 12" id="KW-0548">Nucleotidyltransferase</keyword>
<dbReference type="InterPro" id="IPR006134">
    <property type="entry name" value="DNA-dir_DNA_pol_B_multi_dom"/>
</dbReference>
<protein>
    <recommendedName>
        <fullName evidence="12">DNA polymerase</fullName>
        <ecNumber evidence="12">2.7.7.7</ecNumber>
    </recommendedName>
</protein>
<dbReference type="GO" id="GO:0000166">
    <property type="term" value="F:nucleotide binding"/>
    <property type="evidence" value="ECO:0007669"/>
    <property type="project" value="InterPro"/>
</dbReference>
<accession>A0A6J5M2A2</accession>
<feature type="domain" description="DNA-directed DNA polymerase family B exonuclease" evidence="14">
    <location>
        <begin position="102"/>
        <end position="271"/>
    </location>
</feature>
<dbReference type="Gene3D" id="3.90.1600.10">
    <property type="entry name" value="Palm domain of DNA polymerase"/>
    <property type="match status" value="1"/>
</dbReference>
<dbReference type="InterPro" id="IPR017964">
    <property type="entry name" value="DNA-dir_DNA_pol_B_CS"/>
</dbReference>
<keyword evidence="8 12" id="KW-0239">DNA-directed DNA polymerase</keyword>
<comment type="similarity">
    <text evidence="1 12">Belongs to the DNA polymerase type-B family.</text>
</comment>
<keyword evidence="10 12" id="KW-0238">DNA-binding</keyword>
<evidence type="ECO:0000256" key="2">
    <source>
        <dbReference type="ARBA" id="ARBA00022679"/>
    </source>
</evidence>
<feature type="domain" description="DNA-directed DNA polymerase family B multifunctional" evidence="13">
    <location>
        <begin position="351"/>
        <end position="777"/>
    </location>
</feature>
<evidence type="ECO:0000256" key="12">
    <source>
        <dbReference type="RuleBase" id="RU000442"/>
    </source>
</evidence>
<name>A0A6J5M2A2_9CAUD</name>
<evidence type="ECO:0000256" key="1">
    <source>
        <dbReference type="ARBA" id="ARBA00005755"/>
    </source>
</evidence>
<comment type="catalytic activity">
    <reaction evidence="11 12">
        <text>DNA(n) + a 2'-deoxyribonucleoside 5'-triphosphate = DNA(n+1) + diphosphate</text>
        <dbReference type="Rhea" id="RHEA:22508"/>
        <dbReference type="Rhea" id="RHEA-COMP:17339"/>
        <dbReference type="Rhea" id="RHEA-COMP:17340"/>
        <dbReference type="ChEBI" id="CHEBI:33019"/>
        <dbReference type="ChEBI" id="CHEBI:61560"/>
        <dbReference type="ChEBI" id="CHEBI:173112"/>
        <dbReference type="EC" id="2.7.7.7"/>
    </reaction>
</comment>
<evidence type="ECO:0000256" key="3">
    <source>
        <dbReference type="ARBA" id="ARBA00022695"/>
    </source>
</evidence>
<keyword evidence="4 12" id="KW-0235">DNA replication</keyword>
<dbReference type="SMART" id="SM00486">
    <property type="entry name" value="POLBc"/>
    <property type="match status" value="1"/>
</dbReference>
<reference evidence="15" key="1">
    <citation type="submission" date="2020-04" db="EMBL/GenBank/DDBJ databases">
        <authorList>
            <person name="Chiriac C."/>
            <person name="Salcher M."/>
            <person name="Ghai R."/>
            <person name="Kavagutti S V."/>
        </authorList>
    </citation>
    <scope>NUCLEOTIDE SEQUENCE</scope>
</reference>
<evidence type="ECO:0000256" key="10">
    <source>
        <dbReference type="ARBA" id="ARBA00023125"/>
    </source>
</evidence>
<dbReference type="InterPro" id="IPR023211">
    <property type="entry name" value="DNA_pol_palm_dom_sf"/>
</dbReference>
<dbReference type="Gene3D" id="1.20.1280.300">
    <property type="match status" value="1"/>
</dbReference>
<dbReference type="GO" id="GO:0003677">
    <property type="term" value="F:DNA binding"/>
    <property type="evidence" value="ECO:0007669"/>
    <property type="project" value="UniProtKB-KW"/>
</dbReference>
<evidence type="ECO:0000259" key="13">
    <source>
        <dbReference type="Pfam" id="PF00136"/>
    </source>
</evidence>
<keyword evidence="2 12" id="KW-0808">Transferase</keyword>
<dbReference type="InterPro" id="IPR012337">
    <property type="entry name" value="RNaseH-like_sf"/>
</dbReference>
<evidence type="ECO:0000256" key="7">
    <source>
        <dbReference type="ARBA" id="ARBA00022839"/>
    </source>
</evidence>
<dbReference type="EMBL" id="LR796380">
    <property type="protein sequence ID" value="CAB4140848.1"/>
    <property type="molecule type" value="Genomic_DNA"/>
</dbReference>
<dbReference type="Pfam" id="PF03104">
    <property type="entry name" value="DNA_pol_B_exo1"/>
    <property type="match status" value="1"/>
</dbReference>
<organism evidence="15">
    <name type="scientific">uncultured Caudovirales phage</name>
    <dbReference type="NCBI Taxonomy" id="2100421"/>
    <lineage>
        <taxon>Viruses</taxon>
        <taxon>Duplodnaviria</taxon>
        <taxon>Heunggongvirae</taxon>
        <taxon>Uroviricota</taxon>
        <taxon>Caudoviricetes</taxon>
        <taxon>Peduoviridae</taxon>
        <taxon>Maltschvirus</taxon>
        <taxon>Maltschvirus maltsch</taxon>
    </lineage>
</organism>
<keyword evidence="7" id="KW-0269">Exonuclease</keyword>
<proteinExistence type="inferred from homology"/>
<evidence type="ECO:0000256" key="11">
    <source>
        <dbReference type="ARBA" id="ARBA00049244"/>
    </source>
</evidence>
<dbReference type="SUPFAM" id="SSF56672">
    <property type="entry name" value="DNA/RNA polymerases"/>
    <property type="match status" value="1"/>
</dbReference>
<keyword evidence="5" id="KW-0540">Nuclease</keyword>
<dbReference type="PRINTS" id="PR00106">
    <property type="entry name" value="DNAPOLB"/>
</dbReference>
<evidence type="ECO:0000256" key="8">
    <source>
        <dbReference type="ARBA" id="ARBA00022932"/>
    </source>
</evidence>
<dbReference type="InterPro" id="IPR006133">
    <property type="entry name" value="DNA-dir_DNA_pol_B_exonuc"/>
</dbReference>
<dbReference type="GO" id="GO:0006261">
    <property type="term" value="P:DNA-templated DNA replication"/>
    <property type="evidence" value="ECO:0007669"/>
    <property type="project" value="TreeGrafter"/>
</dbReference>
<evidence type="ECO:0000256" key="5">
    <source>
        <dbReference type="ARBA" id="ARBA00022722"/>
    </source>
</evidence>
<evidence type="ECO:0000259" key="14">
    <source>
        <dbReference type="Pfam" id="PF03104"/>
    </source>
</evidence>
<dbReference type="InterPro" id="IPR006172">
    <property type="entry name" value="DNA-dir_DNA_pol_B"/>
</dbReference>
<dbReference type="GO" id="GO:0039693">
    <property type="term" value="P:viral DNA genome replication"/>
    <property type="evidence" value="ECO:0007669"/>
    <property type="project" value="UniProtKB-KW"/>
</dbReference>
<dbReference type="InterPro" id="IPR043502">
    <property type="entry name" value="DNA/RNA_pol_sf"/>
</dbReference>
<keyword evidence="9" id="KW-1194">Viral DNA replication</keyword>
<evidence type="ECO:0000256" key="4">
    <source>
        <dbReference type="ARBA" id="ARBA00022705"/>
    </source>
</evidence>